<accession>A0A5J6PQV1</accession>
<dbReference type="KEGG" id="nzl:D0T92_00175"/>
<evidence type="ECO:0000313" key="2">
    <source>
        <dbReference type="EMBL" id="QEY25118.1"/>
    </source>
</evidence>
<name>A0A5J6PQV1_9NEIS</name>
<evidence type="ECO:0000256" key="1">
    <source>
        <dbReference type="SAM" id="Coils"/>
    </source>
</evidence>
<sequence>MKLAEALIERADLQRKLAQLAQRLKQNAQYQEGEEPAEQPKDLLIEYRQTIEKLEKLIVAVNQTNSRVSLSDGTGMTTALARRDLLKAEYAALTALADAATPEQSRYSRSEIKMLSAVDIKAIRRQADEVAKKYRELDALVQQANWQYDVPL</sequence>
<dbReference type="Pfam" id="PF20935">
    <property type="entry name" value="DUF6847"/>
    <property type="match status" value="1"/>
</dbReference>
<keyword evidence="1" id="KW-0175">Coiled coil</keyword>
<reference evidence="2 3" key="1">
    <citation type="submission" date="2018-08" db="EMBL/GenBank/DDBJ databases">
        <title>Neisseria zalophi ATCC BAA-2455 complete genome.</title>
        <authorList>
            <person name="Veseli I.A."/>
            <person name="Buttler R."/>
            <person name="Mascarenhas dos Santos A.C."/>
            <person name="Pombert J.-F."/>
        </authorList>
    </citation>
    <scope>NUCLEOTIDE SEQUENCE [LARGE SCALE GENOMIC DNA]</scope>
    <source>
        <strain evidence="2 3">ATCC BAA-2455</strain>
    </source>
</reference>
<dbReference type="NCBIfam" id="NF038048">
    <property type="entry name" value="DIP1984_fam"/>
    <property type="match status" value="1"/>
</dbReference>
<keyword evidence="3" id="KW-1185">Reference proteome</keyword>
<dbReference type="AlphaFoldDB" id="A0A5J6PQV1"/>
<dbReference type="InterPro" id="IPR047741">
    <property type="entry name" value="DIP1984-like"/>
</dbReference>
<dbReference type="OrthoDB" id="3730241at2"/>
<evidence type="ECO:0000313" key="3">
    <source>
        <dbReference type="Proteomes" id="UP000325713"/>
    </source>
</evidence>
<dbReference type="CDD" id="cd12208">
    <property type="entry name" value="DIP1984-like"/>
    <property type="match status" value="1"/>
</dbReference>
<gene>
    <name evidence="2" type="ORF">D0T92_00175</name>
</gene>
<evidence type="ECO:0008006" key="4">
    <source>
        <dbReference type="Google" id="ProtNLM"/>
    </source>
</evidence>
<feature type="coiled-coil region" evidence="1">
    <location>
        <begin position="3"/>
        <end position="64"/>
    </location>
</feature>
<protein>
    <recommendedName>
        <fullName evidence="4">Septicolysin</fullName>
    </recommendedName>
</protein>
<dbReference type="EMBL" id="CP031700">
    <property type="protein sequence ID" value="QEY25118.1"/>
    <property type="molecule type" value="Genomic_DNA"/>
</dbReference>
<proteinExistence type="predicted"/>
<dbReference type="Gene3D" id="6.10.320.10">
    <property type="match status" value="1"/>
</dbReference>
<dbReference type="RefSeq" id="WP_151049101.1">
    <property type="nucleotide sequence ID" value="NZ_CP031700.1"/>
</dbReference>
<dbReference type="Proteomes" id="UP000325713">
    <property type="component" value="Chromosome"/>
</dbReference>
<organism evidence="2 3">
    <name type="scientific">Neisseria zalophi</name>
    <dbReference type="NCBI Taxonomy" id="640030"/>
    <lineage>
        <taxon>Bacteria</taxon>
        <taxon>Pseudomonadati</taxon>
        <taxon>Pseudomonadota</taxon>
        <taxon>Betaproteobacteria</taxon>
        <taxon>Neisseriales</taxon>
        <taxon>Neisseriaceae</taxon>
        <taxon>Neisseria</taxon>
    </lineage>
</organism>